<gene>
    <name evidence="1" type="ORF">JRG66_15285</name>
</gene>
<dbReference type="SUPFAM" id="SSF53254">
    <property type="entry name" value="Phosphoglycerate mutase-like"/>
    <property type="match status" value="1"/>
</dbReference>
<name>A0ABY6NS24_9FLAO</name>
<evidence type="ECO:0000313" key="2">
    <source>
        <dbReference type="Proteomes" id="UP001163981"/>
    </source>
</evidence>
<dbReference type="InterPro" id="IPR029033">
    <property type="entry name" value="His_PPase_superfam"/>
</dbReference>
<evidence type="ECO:0000313" key="1">
    <source>
        <dbReference type="EMBL" id="UZH55288.1"/>
    </source>
</evidence>
<organism evidence="1 2">
    <name type="scientific">Salinimicrobium tongyeongense</name>
    <dbReference type="NCBI Taxonomy" id="2809707"/>
    <lineage>
        <taxon>Bacteria</taxon>
        <taxon>Pseudomonadati</taxon>
        <taxon>Bacteroidota</taxon>
        <taxon>Flavobacteriia</taxon>
        <taxon>Flavobacteriales</taxon>
        <taxon>Flavobacteriaceae</taxon>
        <taxon>Salinimicrobium</taxon>
    </lineage>
</organism>
<keyword evidence="2" id="KW-1185">Reference proteome</keyword>
<reference evidence="1" key="1">
    <citation type="submission" date="2021-02" db="EMBL/GenBank/DDBJ databases">
        <title>Salinimicrobium sp. nov. isolated from seawater in Tongyeong, Republic of Korea.</title>
        <authorList>
            <person name="Lee S.-J."/>
        </authorList>
    </citation>
    <scope>NUCLEOTIDE SEQUENCE</scope>
    <source>
        <strain evidence="1">HN-2-9-2</strain>
    </source>
</reference>
<dbReference type="CDD" id="cd07040">
    <property type="entry name" value="HP"/>
    <property type="match status" value="1"/>
</dbReference>
<dbReference type="InterPro" id="IPR013078">
    <property type="entry name" value="His_Pase_superF_clade-1"/>
</dbReference>
<protein>
    <submittedName>
        <fullName evidence="1">Histidine phosphatase family protein</fullName>
    </submittedName>
</protein>
<dbReference type="Proteomes" id="UP001163981">
    <property type="component" value="Chromosome"/>
</dbReference>
<dbReference type="RefSeq" id="WP_265163639.1">
    <property type="nucleotide sequence ID" value="NZ_CP069620.1"/>
</dbReference>
<dbReference type="Gene3D" id="3.40.50.1240">
    <property type="entry name" value="Phosphoglycerate mutase-like"/>
    <property type="match status" value="1"/>
</dbReference>
<sequence length="180" mass="20227">MRSFFILIISVLSLGGTSVNPKEPAVQEAITQYYFIRHAEKDASNTQDRDPQLSEAGVKRAGRWAKIFSEVEFDVIFSSNYHRTMNTARAVADTQQKKIEIYDPKKLNDPEFQKKTKGKTVLVVGHSNTNPAFVNLLLGENKYRDLDEKEYGSLFLVTISPGAGRLPSCFTSTKASKMPF</sequence>
<dbReference type="EMBL" id="CP069620">
    <property type="protein sequence ID" value="UZH55288.1"/>
    <property type="molecule type" value="Genomic_DNA"/>
</dbReference>
<accession>A0ABY6NS24</accession>
<dbReference type="Pfam" id="PF00300">
    <property type="entry name" value="His_Phos_1"/>
    <property type="match status" value="1"/>
</dbReference>
<proteinExistence type="predicted"/>